<feature type="signal peptide" evidence="3">
    <location>
        <begin position="1"/>
        <end position="20"/>
    </location>
</feature>
<dbReference type="EMBL" id="WHJC01000170">
    <property type="protein sequence ID" value="MPQ44220.1"/>
    <property type="molecule type" value="Genomic_DNA"/>
</dbReference>
<feature type="domain" description="Fibronectin type-III" evidence="5">
    <location>
        <begin position="1565"/>
        <end position="1649"/>
    </location>
</feature>
<evidence type="ECO:0000256" key="3">
    <source>
        <dbReference type="SAM" id="SignalP"/>
    </source>
</evidence>
<dbReference type="CDD" id="cd06596">
    <property type="entry name" value="GH31_CPE1046"/>
    <property type="match status" value="1"/>
</dbReference>
<dbReference type="InterPro" id="IPR033403">
    <property type="entry name" value="DUF5110"/>
</dbReference>
<dbReference type="SUPFAM" id="SSF49384">
    <property type="entry name" value="Carbohydrate-binding domain"/>
    <property type="match status" value="1"/>
</dbReference>
<keyword evidence="2" id="KW-0378">Hydrolase</keyword>
<dbReference type="InterPro" id="IPR003343">
    <property type="entry name" value="Big_2"/>
</dbReference>
<dbReference type="InterPro" id="IPR048395">
    <property type="entry name" value="Glyco_hydro_31_C"/>
</dbReference>
<dbReference type="Pfam" id="PF21365">
    <property type="entry name" value="Glyco_hydro_31_3rd"/>
    <property type="match status" value="1"/>
</dbReference>
<dbReference type="RefSeq" id="WP_152890504.1">
    <property type="nucleotide sequence ID" value="NZ_WHJC01000170.1"/>
</dbReference>
<evidence type="ECO:0000259" key="6">
    <source>
        <dbReference type="PROSITE" id="PS51766"/>
    </source>
</evidence>
<dbReference type="Gene3D" id="3.20.20.80">
    <property type="entry name" value="Glycosidases"/>
    <property type="match status" value="1"/>
</dbReference>
<feature type="chain" id="PRO_5038897458" evidence="3">
    <location>
        <begin position="21"/>
        <end position="1666"/>
    </location>
</feature>
<dbReference type="InterPro" id="IPR016134">
    <property type="entry name" value="Dockerin_dom"/>
</dbReference>
<dbReference type="InterPro" id="IPR008979">
    <property type="entry name" value="Galactose-bd-like_sf"/>
</dbReference>
<comment type="similarity">
    <text evidence="1">Belongs to the glycosyl hydrolase 31 family.</text>
</comment>
<accession>A0A6I1MMM7</accession>
<dbReference type="SUPFAM" id="SSF74650">
    <property type="entry name" value="Galactose mutarotase-like"/>
    <property type="match status" value="1"/>
</dbReference>
<feature type="domain" description="F5/8 type C" evidence="4">
    <location>
        <begin position="1222"/>
        <end position="1367"/>
    </location>
</feature>
<dbReference type="InterPro" id="IPR000322">
    <property type="entry name" value="Glyco_hydro_31_TIM"/>
</dbReference>
<dbReference type="InterPro" id="IPR051816">
    <property type="entry name" value="Glycosyl_Hydrolase_31"/>
</dbReference>
<dbReference type="Gene3D" id="1.10.1330.10">
    <property type="entry name" value="Dockerin domain"/>
    <property type="match status" value="1"/>
</dbReference>
<evidence type="ECO:0000259" key="5">
    <source>
        <dbReference type="PROSITE" id="PS50853"/>
    </source>
</evidence>
<dbReference type="SMART" id="SM00635">
    <property type="entry name" value="BID_2"/>
    <property type="match status" value="2"/>
</dbReference>
<feature type="domain" description="F5/8 type C" evidence="4">
    <location>
        <begin position="865"/>
        <end position="1011"/>
    </location>
</feature>
<dbReference type="SUPFAM" id="SSF63446">
    <property type="entry name" value="Type I dockerin domain"/>
    <property type="match status" value="1"/>
</dbReference>
<dbReference type="InterPro" id="IPR013783">
    <property type="entry name" value="Ig-like_fold"/>
</dbReference>
<dbReference type="InterPro" id="IPR017853">
    <property type="entry name" value="GH"/>
</dbReference>
<dbReference type="Pfam" id="PF17137">
    <property type="entry name" value="DUF5110"/>
    <property type="match status" value="1"/>
</dbReference>
<dbReference type="SUPFAM" id="SSF49785">
    <property type="entry name" value="Galactose-binding domain-like"/>
    <property type="match status" value="2"/>
</dbReference>
<dbReference type="Gene3D" id="2.60.40.1180">
    <property type="entry name" value="Golgi alpha-mannosidase II"/>
    <property type="match status" value="2"/>
</dbReference>
<feature type="domain" description="Dockerin" evidence="6">
    <location>
        <begin position="1015"/>
        <end position="1082"/>
    </location>
</feature>
<evidence type="ECO:0000313" key="8">
    <source>
        <dbReference type="Proteomes" id="UP000430345"/>
    </source>
</evidence>
<dbReference type="SUPFAM" id="SSF49265">
    <property type="entry name" value="Fibronectin type III"/>
    <property type="match status" value="2"/>
</dbReference>
<feature type="domain" description="Fibronectin type-III" evidence="5">
    <location>
        <begin position="791"/>
        <end position="871"/>
    </location>
</feature>
<dbReference type="InterPro" id="IPR000421">
    <property type="entry name" value="FA58C"/>
</dbReference>
<dbReference type="InterPro" id="IPR025887">
    <property type="entry name" value="Glyco_hydro_31_N_dom"/>
</dbReference>
<dbReference type="GO" id="GO:0030246">
    <property type="term" value="F:carbohydrate binding"/>
    <property type="evidence" value="ECO:0007669"/>
    <property type="project" value="InterPro"/>
</dbReference>
<dbReference type="CDD" id="cd14254">
    <property type="entry name" value="Dockerin_II"/>
    <property type="match status" value="1"/>
</dbReference>
<dbReference type="InterPro" id="IPR013780">
    <property type="entry name" value="Glyco_hydro_b"/>
</dbReference>
<dbReference type="InterPro" id="IPR003961">
    <property type="entry name" value="FN3_dom"/>
</dbReference>
<dbReference type="PANTHER" id="PTHR43863:SF2">
    <property type="entry name" value="MALTASE-GLUCOAMYLASE"/>
    <property type="match status" value="1"/>
</dbReference>
<dbReference type="Pfam" id="PF02368">
    <property type="entry name" value="Big_2"/>
    <property type="match status" value="1"/>
</dbReference>
<dbReference type="Pfam" id="PF00754">
    <property type="entry name" value="F5_F8_type_C"/>
    <property type="match status" value="2"/>
</dbReference>
<dbReference type="InterPro" id="IPR036439">
    <property type="entry name" value="Dockerin_dom_sf"/>
</dbReference>
<gene>
    <name evidence="7" type="ORF">GBZ86_10640</name>
</gene>
<dbReference type="SMART" id="SM00060">
    <property type="entry name" value="FN3"/>
    <property type="match status" value="2"/>
</dbReference>
<evidence type="ECO:0000256" key="2">
    <source>
        <dbReference type="ARBA" id="ARBA00023295"/>
    </source>
</evidence>
<dbReference type="GO" id="GO:0000272">
    <property type="term" value="P:polysaccharide catabolic process"/>
    <property type="evidence" value="ECO:0007669"/>
    <property type="project" value="InterPro"/>
</dbReference>
<dbReference type="Gene3D" id="2.60.120.260">
    <property type="entry name" value="Galactose-binding domain-like"/>
    <property type="match status" value="2"/>
</dbReference>
<dbReference type="PROSITE" id="PS51766">
    <property type="entry name" value="DOCKERIN"/>
    <property type="match status" value="1"/>
</dbReference>
<keyword evidence="2" id="KW-0326">Glycosidase</keyword>
<dbReference type="CDD" id="cd00063">
    <property type="entry name" value="FN3"/>
    <property type="match status" value="2"/>
</dbReference>
<dbReference type="Pfam" id="PF00404">
    <property type="entry name" value="Dockerin_1"/>
    <property type="match status" value="1"/>
</dbReference>
<dbReference type="PANTHER" id="PTHR43863">
    <property type="entry name" value="HYDROLASE, PUTATIVE (AFU_ORTHOLOGUE AFUA_1G03140)-RELATED"/>
    <property type="match status" value="1"/>
</dbReference>
<dbReference type="Gene3D" id="2.60.40.1080">
    <property type="match status" value="2"/>
</dbReference>
<protein>
    <submittedName>
        <fullName evidence="7">DUF4968 domain-containing protein</fullName>
    </submittedName>
</protein>
<dbReference type="Gene3D" id="2.60.40.1760">
    <property type="entry name" value="glycosyl hydrolase (family 31)"/>
    <property type="match status" value="1"/>
</dbReference>
<dbReference type="CDD" id="cd14752">
    <property type="entry name" value="GH31_N"/>
    <property type="match status" value="1"/>
</dbReference>
<dbReference type="Pfam" id="PF00041">
    <property type="entry name" value="fn3"/>
    <property type="match status" value="1"/>
</dbReference>
<dbReference type="InterPro" id="IPR008965">
    <property type="entry name" value="CBM2/CBM3_carb-bd_dom_sf"/>
</dbReference>
<name>A0A6I1MMM7_9CLOT</name>
<evidence type="ECO:0000256" key="1">
    <source>
        <dbReference type="ARBA" id="ARBA00007806"/>
    </source>
</evidence>
<dbReference type="Pfam" id="PF13802">
    <property type="entry name" value="Gal_mutarotas_2"/>
    <property type="match status" value="1"/>
</dbReference>
<dbReference type="PROSITE" id="PS50022">
    <property type="entry name" value="FA58C_3"/>
    <property type="match status" value="2"/>
</dbReference>
<feature type="non-terminal residue" evidence="7">
    <location>
        <position position="1666"/>
    </location>
</feature>
<dbReference type="SUPFAM" id="SSF51445">
    <property type="entry name" value="(Trans)glycosidases"/>
    <property type="match status" value="1"/>
</dbReference>
<evidence type="ECO:0000313" key="7">
    <source>
        <dbReference type="EMBL" id="MPQ44220.1"/>
    </source>
</evidence>
<dbReference type="InterPro" id="IPR008964">
    <property type="entry name" value="Invasin/intimin_cell_adhesion"/>
</dbReference>
<comment type="caution">
    <text evidence="7">The sequence shown here is derived from an EMBL/GenBank/DDBJ whole genome shotgun (WGS) entry which is preliminary data.</text>
</comment>
<dbReference type="SUPFAM" id="SSF49373">
    <property type="entry name" value="Invasin/intimin cell-adhesion fragments"/>
    <property type="match status" value="2"/>
</dbReference>
<sequence length="1666" mass="183730">MKNKKIISLLMIATITSSFISNLGTISVNAASDSTIKVLGNVKKVLQKDDTIEIKLDNEKVKITFYTPDVFRVWMDPEGDFDDPTSGKILYKKEPQYDEDYDINLSKTDEGDYYKISSGEVVLRIYKSPYRLALYKNDNETVVWEETSPLEYGNGKTKQSISTKKDEQFYGGGVQNGYFSHKNKKIDIAVKASHWNDGAVSNPVPFYMSSEGYGVVRNTFKPGQYDFKEKATLTHNEDRFDAVYFAGDNFEEVMDSYTELTGRPQLIPRWGLGMGDANCYNRTNPGQTPQDADKILNGYVENDMPRGWFLPNDGYGCGYTNLKDFIKKAEGLGFKVGLWTENSVDKIAQEVGEYGSRLVKTDVAWVGPGYEFALDGVKMAHEGIEGNSDSRGYVWTVCGWAGTQRYAAPWTGDQSGDWEYIRMHIPTYIGSGMSGMPIIGSDVDGIFGGSKDTQVRDIQWKSFTPIMLNMSGWGVNASETGLPEKQPWVWGEPATSINRMYLKLKSRMTPYMYTYLAEANRIGTPIVRGMVWEYSDDPFTWGTETQYQYMLGENMLVAPVYEDTEVRNGIYLPDENQTWIDYFTGEQYTGGKVINNFEAPLWKLPLFIKDGAIIPMYPNSNHDGEVIADSENPITFDVYPSGKTSFELYEDDGNTREHREGAFANTLIESDAPTSGTGKAIIKVNATEGTYENIQESRKNEFSIHTKVDPGSIKLTIDGKTPIEIAQVDSKELYDSATTPVWFFEQDSPVGGVLHVKTDAMSIRTGFQVEIENFNNDAIPKTPEHDEVPETPTGLQANEVSDSKISIQWNESANTTSYDLMVDDMLYENIKSPFKHEGLNFLSTHTYKVRAVNSAGASEWSEELTVTTLENLLKDVVSPEEMSAIATSSQPGETPDKAIDGDIGTLWHTKWGENGIPATFDISFKNAYNLNKFEYLSRPKGSNGNIKKYNLYISQDGINYKKLVNEGIWPDQNDPHMVEFKENMVVKHIRVEALQGNGNFAAALEFRPYKVEGTNKVILGDYTGDGQVTDNDIVFVNNYMGATEKDNDWGYVSKCDINYNGVIDSYDLAFVSSQVGEKLQPSGKEVKGNIALEFDKEQVKAGEEFTVSVLGKGISDMYAFDTLLDINTDKFEIVNSSVPVNSSNLTSSMVNASAYKEHEGDDTVVVSFVGKGNMVPINEEGLLATFKLRAKVDTKTFMEASDARIVGTNLHIIEALTDCNGGETPELIPVEREIPKSQMTATATTEHDSEPAGLAIDGNYGTWWHTPWFETVEMPQNLSIDLGGNYDVSKIKVTPRAKGANGVITEYKIYAIKDGIEAVISEGTWADDGEPKLIELETPVNADKIKVEALKGNGGFAAIAEVDIIESIPGTIKVEGVKLDKTTAEIALGSKLTLNATITPEDATNKGVIWSSSNKSVAKVCNGNVEGIKEGTAIITATTVEGEKVATCEVTVKNEITNPDLVLSNVNATVDKNSLKVGENTKIKLSGKMNDGSDADLSGAVVRYGTSNPLVATIDEEGNINALTKGTTDVVATVNLNGVEVQSNVISIKVIEDGEIPDEGIKPKKVTSLKAIETTSNSIKVSWNAPTNTPIEEYMVYKDGELVGTVKNEETDIEGLKSNTLYGIKIVAKGVNGEKSRPVSINIRTKKQTIKTFGDVISSIINNILN</sequence>
<dbReference type="InterPro" id="IPR011013">
    <property type="entry name" value="Gal_mutarotase_sf_dom"/>
</dbReference>
<keyword evidence="3" id="KW-0732">Signal</keyword>
<evidence type="ECO:0000259" key="4">
    <source>
        <dbReference type="PROSITE" id="PS50022"/>
    </source>
</evidence>
<dbReference type="SUPFAM" id="SSF51011">
    <property type="entry name" value="Glycosyl hydrolase domain"/>
    <property type="match status" value="1"/>
</dbReference>
<organism evidence="7 8">
    <name type="scientific">Clostridium tarantellae</name>
    <dbReference type="NCBI Taxonomy" id="39493"/>
    <lineage>
        <taxon>Bacteria</taxon>
        <taxon>Bacillati</taxon>
        <taxon>Bacillota</taxon>
        <taxon>Clostridia</taxon>
        <taxon>Eubacteriales</taxon>
        <taxon>Clostridiaceae</taxon>
        <taxon>Clostridium</taxon>
    </lineage>
</organism>
<dbReference type="InterPro" id="IPR002105">
    <property type="entry name" value="Dockerin_1_rpt"/>
</dbReference>
<dbReference type="PROSITE" id="PS50853">
    <property type="entry name" value="FN3"/>
    <property type="match status" value="2"/>
</dbReference>
<dbReference type="InterPro" id="IPR036116">
    <property type="entry name" value="FN3_sf"/>
</dbReference>
<dbReference type="Pfam" id="PF01055">
    <property type="entry name" value="Glyco_hydro_31_2nd"/>
    <property type="match status" value="1"/>
</dbReference>
<dbReference type="OrthoDB" id="176168at2"/>
<keyword evidence="8" id="KW-1185">Reference proteome</keyword>
<dbReference type="Gene3D" id="2.60.40.10">
    <property type="entry name" value="Immunoglobulins"/>
    <property type="match status" value="2"/>
</dbReference>
<reference evidence="7 8" key="1">
    <citation type="submission" date="2019-10" db="EMBL/GenBank/DDBJ databases">
        <title>The Genome Sequence of Clostridium tarantellae Isolated from Fish Brain.</title>
        <authorList>
            <person name="Bano L."/>
            <person name="Kiel M."/>
            <person name="Sales G."/>
            <person name="Doxey A.C."/>
            <person name="Mansfield M.J."/>
            <person name="Schiavone M."/>
            <person name="Rossetto O."/>
            <person name="Pirazzini M."/>
            <person name="Dobrindt U."/>
            <person name="Montecucco C."/>
        </authorList>
    </citation>
    <scope>NUCLEOTIDE SEQUENCE [LARGE SCALE GENOMIC DNA]</scope>
    <source>
        <strain evidence="7 8">DSM 3997</strain>
    </source>
</reference>
<dbReference type="GO" id="GO:0004553">
    <property type="term" value="F:hydrolase activity, hydrolyzing O-glycosyl compounds"/>
    <property type="evidence" value="ECO:0007669"/>
    <property type="project" value="InterPro"/>
</dbReference>
<dbReference type="Proteomes" id="UP000430345">
    <property type="component" value="Unassembled WGS sequence"/>
</dbReference>
<proteinExistence type="inferred from homology"/>